<evidence type="ECO:0000256" key="1">
    <source>
        <dbReference type="SAM" id="MobiDB-lite"/>
    </source>
</evidence>
<dbReference type="RefSeq" id="WP_238182819.1">
    <property type="nucleotide sequence ID" value="NZ_BPRB01000123.1"/>
</dbReference>
<evidence type="ECO:0000313" key="2">
    <source>
        <dbReference type="EMBL" id="GJE60279.1"/>
    </source>
</evidence>
<accession>A0ABQ4TZD7</accession>
<keyword evidence="3" id="KW-1185">Reference proteome</keyword>
<evidence type="ECO:0000313" key="3">
    <source>
        <dbReference type="Proteomes" id="UP001055057"/>
    </source>
</evidence>
<protein>
    <submittedName>
        <fullName evidence="2">Uncharacterized protein</fullName>
    </submittedName>
</protein>
<name>A0ABQ4TZD7_9HYPH</name>
<organism evidence="2 3">
    <name type="scientific">Methylobacterium trifolii</name>
    <dbReference type="NCBI Taxonomy" id="1003092"/>
    <lineage>
        <taxon>Bacteria</taxon>
        <taxon>Pseudomonadati</taxon>
        <taxon>Pseudomonadota</taxon>
        <taxon>Alphaproteobacteria</taxon>
        <taxon>Hyphomicrobiales</taxon>
        <taxon>Methylobacteriaceae</taxon>
        <taxon>Methylobacterium</taxon>
    </lineage>
</organism>
<comment type="caution">
    <text evidence="2">The sequence shown here is derived from an EMBL/GenBank/DDBJ whole genome shotgun (WGS) entry which is preliminary data.</text>
</comment>
<reference evidence="2" key="2">
    <citation type="submission" date="2021-08" db="EMBL/GenBank/DDBJ databases">
        <authorList>
            <person name="Tani A."/>
            <person name="Ola A."/>
            <person name="Ogura Y."/>
            <person name="Katsura K."/>
            <person name="Hayashi T."/>
        </authorList>
    </citation>
    <scope>NUCLEOTIDE SEQUENCE</scope>
    <source>
        <strain evidence="2">DSM 23632</strain>
    </source>
</reference>
<dbReference type="EMBL" id="BPRB01000123">
    <property type="protein sequence ID" value="GJE60279.1"/>
    <property type="molecule type" value="Genomic_DNA"/>
</dbReference>
<reference evidence="2" key="1">
    <citation type="journal article" date="2021" name="Front. Microbiol.">
        <title>Comprehensive Comparative Genomics and Phenotyping of Methylobacterium Species.</title>
        <authorList>
            <person name="Alessa O."/>
            <person name="Ogura Y."/>
            <person name="Fujitani Y."/>
            <person name="Takami H."/>
            <person name="Hayashi T."/>
            <person name="Sahin N."/>
            <person name="Tani A."/>
        </authorList>
    </citation>
    <scope>NUCLEOTIDE SEQUENCE</scope>
    <source>
        <strain evidence="2">DSM 23632</strain>
    </source>
</reference>
<feature type="compositionally biased region" description="Polar residues" evidence="1">
    <location>
        <begin position="1"/>
        <end position="15"/>
    </location>
</feature>
<feature type="region of interest" description="Disordered" evidence="1">
    <location>
        <begin position="1"/>
        <end position="21"/>
    </location>
</feature>
<dbReference type="Proteomes" id="UP001055057">
    <property type="component" value="Unassembled WGS sequence"/>
</dbReference>
<gene>
    <name evidence="2" type="ORF">MPOCJGCO_2390</name>
</gene>
<proteinExistence type="predicted"/>
<sequence length="165" mass="17346">MRQRLANQFDTSTTRPVVGKAQGGGARFAMDIAGSRQQAVNLDAELEAISRPGGRQSVGDTLDVFRATGTRKPQGSPTDFNRQIRDTVGEVPILAQAIAAAKTGGASFVTSAGDATRRAWLGRNTATLADLLTAPDSVDRIGFIVRQGLATPVADATLRQALQGR</sequence>